<protein>
    <submittedName>
        <fullName evidence="1">Methyltransferase type 11</fullName>
    </submittedName>
</protein>
<keyword evidence="1" id="KW-0808">Transferase</keyword>
<gene>
    <name evidence="1" type="ORF">KL86APRO_10943</name>
</gene>
<dbReference type="CDD" id="cd02440">
    <property type="entry name" value="AdoMet_MTases"/>
    <property type="match status" value="1"/>
</dbReference>
<dbReference type="GO" id="GO:0008168">
    <property type="term" value="F:methyltransferase activity"/>
    <property type="evidence" value="ECO:0007669"/>
    <property type="project" value="UniProtKB-KW"/>
</dbReference>
<dbReference type="GO" id="GO:0032259">
    <property type="term" value="P:methylation"/>
    <property type="evidence" value="ECO:0007669"/>
    <property type="project" value="UniProtKB-KW"/>
</dbReference>
<sequence>MRIARGLSEDGVVVGNVFDKYGSRNPVVRALLGGFSRTLNELVAEAAPATLHEIGCGEGYWTARWYRQGIAARGSDFSEKVVGIARANAAEGGVPPDIFTVRSIYDLKGEDGADLLVCCEVLEHLERPEDALRVLREVAKGWVILSVPREPLWRIMNMARGKYLGDLGNTPGHVQHWSHRGFMEMVSRHLQIVSVRLPIPWTMLLCRVPG</sequence>
<accession>A0A212JF58</accession>
<dbReference type="AlphaFoldDB" id="A0A212JF58"/>
<dbReference type="Pfam" id="PF13489">
    <property type="entry name" value="Methyltransf_23"/>
    <property type="match status" value="1"/>
</dbReference>
<dbReference type="EMBL" id="FLUO01000001">
    <property type="protein sequence ID" value="SBV97895.1"/>
    <property type="molecule type" value="Genomic_DNA"/>
</dbReference>
<evidence type="ECO:0000313" key="1">
    <source>
        <dbReference type="EMBL" id="SBV97895.1"/>
    </source>
</evidence>
<dbReference type="SUPFAM" id="SSF53335">
    <property type="entry name" value="S-adenosyl-L-methionine-dependent methyltransferases"/>
    <property type="match status" value="1"/>
</dbReference>
<dbReference type="Gene3D" id="3.40.50.150">
    <property type="entry name" value="Vaccinia Virus protein VP39"/>
    <property type="match status" value="1"/>
</dbReference>
<organism evidence="1">
    <name type="scientific">uncultured Alphaproteobacteria bacterium</name>
    <dbReference type="NCBI Taxonomy" id="91750"/>
    <lineage>
        <taxon>Bacteria</taxon>
        <taxon>Pseudomonadati</taxon>
        <taxon>Pseudomonadota</taxon>
        <taxon>Alphaproteobacteria</taxon>
        <taxon>environmental samples</taxon>
    </lineage>
</organism>
<keyword evidence="1" id="KW-0489">Methyltransferase</keyword>
<reference evidence="1" key="1">
    <citation type="submission" date="2016-04" db="EMBL/GenBank/DDBJ databases">
        <authorList>
            <person name="Evans L.H."/>
            <person name="Alamgir A."/>
            <person name="Owens N."/>
            <person name="Weber N.D."/>
            <person name="Virtaneva K."/>
            <person name="Barbian K."/>
            <person name="Babar A."/>
            <person name="Rosenke K."/>
        </authorList>
    </citation>
    <scope>NUCLEOTIDE SEQUENCE</scope>
    <source>
        <strain evidence="1">86</strain>
    </source>
</reference>
<name>A0A212JF58_9PROT</name>
<proteinExistence type="predicted"/>
<dbReference type="InterPro" id="IPR029063">
    <property type="entry name" value="SAM-dependent_MTases_sf"/>
</dbReference>